<reference evidence="3" key="1">
    <citation type="journal article" date="2019" name="Int. J. Syst. Evol. Microbiol.">
        <title>The Global Catalogue of Microorganisms (GCM) 10K type strain sequencing project: providing services to taxonomists for standard genome sequencing and annotation.</title>
        <authorList>
            <consortium name="The Broad Institute Genomics Platform"/>
            <consortium name="The Broad Institute Genome Sequencing Center for Infectious Disease"/>
            <person name="Wu L."/>
            <person name="Ma J."/>
        </authorList>
    </citation>
    <scope>NUCLEOTIDE SEQUENCE [LARGE SCALE GENOMIC DNA]</scope>
    <source>
        <strain evidence="3">CCTCC AB 2017081</strain>
    </source>
</reference>
<dbReference type="SUPFAM" id="SSF69255">
    <property type="entry name" value="gp5 N-terminal domain-like"/>
    <property type="match status" value="1"/>
</dbReference>
<dbReference type="EMBL" id="JBHRZG010000002">
    <property type="protein sequence ID" value="MFC3831617.1"/>
    <property type="molecule type" value="Genomic_DNA"/>
</dbReference>
<evidence type="ECO:0000259" key="1">
    <source>
        <dbReference type="Pfam" id="PF04717"/>
    </source>
</evidence>
<accession>A0ABV7Z2K9</accession>
<dbReference type="InterPro" id="IPR037026">
    <property type="entry name" value="Vgr_OB-fold_dom_sf"/>
</dbReference>
<proteinExistence type="predicted"/>
<feature type="domain" description="Gp5/Type VI secretion system Vgr protein OB-fold" evidence="1">
    <location>
        <begin position="329"/>
        <end position="401"/>
    </location>
</feature>
<evidence type="ECO:0000313" key="2">
    <source>
        <dbReference type="EMBL" id="MFC3831617.1"/>
    </source>
</evidence>
<dbReference type="Pfam" id="PF04717">
    <property type="entry name" value="Phage_base_V"/>
    <property type="match status" value="1"/>
</dbReference>
<organism evidence="2 3">
    <name type="scientific">Deinococcus rufus</name>
    <dbReference type="NCBI Taxonomy" id="2136097"/>
    <lineage>
        <taxon>Bacteria</taxon>
        <taxon>Thermotogati</taxon>
        <taxon>Deinococcota</taxon>
        <taxon>Deinococci</taxon>
        <taxon>Deinococcales</taxon>
        <taxon>Deinococcaceae</taxon>
        <taxon>Deinococcus</taxon>
    </lineage>
</organism>
<protein>
    <submittedName>
        <fullName evidence="2">Phage baseplate assembly protein V</fullName>
    </submittedName>
</protein>
<dbReference type="InterPro" id="IPR006531">
    <property type="entry name" value="Gp5/Vgr_OB"/>
</dbReference>
<sequence length="484" mass="50784">MTAPVLTRPTAVLRVVLAGQPLEVWDGAVHALRVMQRLSLPAACELVLRGPGLPPAQPGDPLVVEDAHGGPAVFTGEVSAVGVEFLAGGTREVRVRAYDPLQRLRRRQTARVHAGQDLRTLAEELAAGLGLDVQLDVPALTRTWGAQVRQSDFDVLRRLSERSGRAFRVQGGHLDFVGPAGDGTVTLLRLGQDLLEVRVERGADPACESVEVRGWNVLTVQAVQGRAGEGGARQIVGVPAENDEEAQWLAQAELDWRARAAHTCRGVSLGDPRLRPGGGVRLEGLGDGLDGGFVLTEVTHRVEAGLGFVTEFGSAPLPPPVPPVPGATLGVVSQVDDPDTLGRVRVTLPAQGDLESGWLPVLSLAAGPDRGLMLLPDVGDTVLVLLPAGDGSSGVVLGGLYGAGGMPDSGIEGGQTRRYTLRTAVGQQVVLDAAAGVLRLEDGQGSAVELTPEALRVHARNRLILEAPGQDVLIRGGRINFERA</sequence>
<comment type="caution">
    <text evidence="2">The sequence shown here is derived from an EMBL/GenBank/DDBJ whole genome shotgun (WGS) entry which is preliminary data.</text>
</comment>
<dbReference type="SUPFAM" id="SSF69279">
    <property type="entry name" value="Phage tail proteins"/>
    <property type="match status" value="1"/>
</dbReference>
<keyword evidence="3" id="KW-1185">Reference proteome</keyword>
<dbReference type="RefSeq" id="WP_322473717.1">
    <property type="nucleotide sequence ID" value="NZ_JBHRZG010000002.1"/>
</dbReference>
<dbReference type="Proteomes" id="UP001595803">
    <property type="component" value="Unassembled WGS sequence"/>
</dbReference>
<name>A0ABV7Z2K9_9DEIO</name>
<gene>
    <name evidence="2" type="ORF">ACFOSB_01925</name>
</gene>
<evidence type="ECO:0000313" key="3">
    <source>
        <dbReference type="Proteomes" id="UP001595803"/>
    </source>
</evidence>
<dbReference type="Gene3D" id="2.40.50.230">
    <property type="entry name" value="Gp5 N-terminal domain"/>
    <property type="match status" value="1"/>
</dbReference>